<evidence type="ECO:0000259" key="3">
    <source>
        <dbReference type="SMART" id="SM00244"/>
    </source>
</evidence>
<evidence type="ECO:0000256" key="2">
    <source>
        <dbReference type="SAM" id="Phobius"/>
    </source>
</evidence>
<keyword evidence="2" id="KW-0472">Membrane</keyword>
<feature type="transmembrane region" description="Helical" evidence="2">
    <location>
        <begin position="12"/>
        <end position="40"/>
    </location>
</feature>
<evidence type="ECO:0000256" key="1">
    <source>
        <dbReference type="ARBA" id="ARBA00004167"/>
    </source>
</evidence>
<dbReference type="Proteomes" id="UP000637061">
    <property type="component" value="Unassembled WGS sequence"/>
</dbReference>
<accession>A0A8I1JHA3</accession>
<evidence type="ECO:0000313" key="4">
    <source>
        <dbReference type="EMBL" id="MBI6882471.1"/>
    </source>
</evidence>
<dbReference type="CDD" id="cd03402">
    <property type="entry name" value="SPFH_like_u2"/>
    <property type="match status" value="1"/>
</dbReference>
<dbReference type="GO" id="GO:0016020">
    <property type="term" value="C:membrane"/>
    <property type="evidence" value="ECO:0007669"/>
    <property type="project" value="UniProtKB-SubCell"/>
</dbReference>
<name>A0A8I1JHA3_PSEPU</name>
<sequence length="315" mass="34716">MAMSVQPTIQRPTVAVFPAAVGALLCAICAFITVLCPFLMSNQHDAFGYTSISYFNGDFFDYMTIPMALLTIFVLTGFKVINPKEAVVLVLFGKFRGVMMDNGFFWVNPFVSASSVSLKIENFESAVVKVNDKTGSPIMISALVTTQVVDPEAYSFNADDPEDMVMNSIDRVLRRIVSQYPYDIVSKEKEGENSTELCLRDDSDEIKNQFKSEIQEILSKIGLEVLDTSFASLAYAPEIASVMLQRQQASAMMDARKMLVKSTVTVVKDAIKALEGTEDSEVRISLDEKMKAELAANLLTVMVSERGAQVTLPLS</sequence>
<dbReference type="EMBL" id="JAEHTE010000001">
    <property type="protein sequence ID" value="MBI6882471.1"/>
    <property type="molecule type" value="Genomic_DNA"/>
</dbReference>
<dbReference type="Gene3D" id="3.30.479.30">
    <property type="entry name" value="Band 7 domain"/>
    <property type="match status" value="1"/>
</dbReference>
<dbReference type="SUPFAM" id="SSF117892">
    <property type="entry name" value="Band 7/SPFH domain"/>
    <property type="match status" value="1"/>
</dbReference>
<proteinExistence type="predicted"/>
<dbReference type="PANTHER" id="PTHR43446">
    <property type="entry name" value="MEMBRANE PROTEIN-RELATED"/>
    <property type="match status" value="1"/>
</dbReference>
<feature type="transmembrane region" description="Helical" evidence="2">
    <location>
        <begin position="60"/>
        <end position="81"/>
    </location>
</feature>
<evidence type="ECO:0000313" key="5">
    <source>
        <dbReference type="Proteomes" id="UP000637061"/>
    </source>
</evidence>
<dbReference type="InterPro" id="IPR036013">
    <property type="entry name" value="Band_7/SPFH_dom_sf"/>
</dbReference>
<keyword evidence="2" id="KW-1133">Transmembrane helix</keyword>
<dbReference type="PANTHER" id="PTHR43446:SF1">
    <property type="entry name" value="BAND 7 DOMAIN-CONTAINING PROTEIN"/>
    <property type="match status" value="1"/>
</dbReference>
<gene>
    <name evidence="4" type="ORF">JEU22_00940</name>
</gene>
<dbReference type="Pfam" id="PF01145">
    <property type="entry name" value="Band_7"/>
    <property type="match status" value="1"/>
</dbReference>
<reference evidence="4" key="1">
    <citation type="submission" date="2020-12" db="EMBL/GenBank/DDBJ databases">
        <title>Enhanced detection system for hospital associated transmission using whole genome sequencing surveillance.</title>
        <authorList>
            <person name="Harrison L.H."/>
            <person name="Van Tyne D."/>
            <person name="Marsh J.W."/>
            <person name="Griffith M.P."/>
            <person name="Snyder D.J."/>
            <person name="Cooper V.S."/>
            <person name="Mustapha M."/>
        </authorList>
    </citation>
    <scope>NUCLEOTIDE SEQUENCE</scope>
    <source>
        <strain evidence="4">PSB00042</strain>
    </source>
</reference>
<dbReference type="SMART" id="SM00244">
    <property type="entry name" value="PHB"/>
    <property type="match status" value="1"/>
</dbReference>
<dbReference type="InterPro" id="IPR001107">
    <property type="entry name" value="Band_7"/>
</dbReference>
<comment type="subcellular location">
    <subcellularLocation>
        <location evidence="1">Membrane</location>
        <topology evidence="1">Single-pass membrane protein</topology>
    </subcellularLocation>
</comment>
<comment type="caution">
    <text evidence="4">The sequence shown here is derived from an EMBL/GenBank/DDBJ whole genome shotgun (WGS) entry which is preliminary data.</text>
</comment>
<organism evidence="4 5">
    <name type="scientific">Pseudomonas putida</name>
    <name type="common">Arthrobacter siderocapsulatus</name>
    <dbReference type="NCBI Taxonomy" id="303"/>
    <lineage>
        <taxon>Bacteria</taxon>
        <taxon>Pseudomonadati</taxon>
        <taxon>Pseudomonadota</taxon>
        <taxon>Gammaproteobacteria</taxon>
        <taxon>Pseudomonadales</taxon>
        <taxon>Pseudomonadaceae</taxon>
        <taxon>Pseudomonas</taxon>
    </lineage>
</organism>
<dbReference type="AlphaFoldDB" id="A0A8I1JHA3"/>
<keyword evidence="2" id="KW-0812">Transmembrane</keyword>
<feature type="domain" description="Band 7" evidence="3">
    <location>
        <begin position="76"/>
        <end position="247"/>
    </location>
</feature>
<protein>
    <submittedName>
        <fullName evidence="4">SPFH domain-containing protein</fullName>
    </submittedName>
</protein>